<accession>A0ABV2IGV3</accession>
<organism evidence="1 2">
    <name type="scientific">Martelella mangrovi</name>
    <dbReference type="NCBI Taxonomy" id="1397477"/>
    <lineage>
        <taxon>Bacteria</taxon>
        <taxon>Pseudomonadati</taxon>
        <taxon>Pseudomonadota</taxon>
        <taxon>Alphaproteobacteria</taxon>
        <taxon>Hyphomicrobiales</taxon>
        <taxon>Aurantimonadaceae</taxon>
        <taxon>Martelella</taxon>
    </lineage>
</organism>
<proteinExistence type="predicted"/>
<evidence type="ECO:0000313" key="1">
    <source>
        <dbReference type="EMBL" id="MET3602151.1"/>
    </source>
</evidence>
<evidence type="ECO:0000313" key="2">
    <source>
        <dbReference type="Proteomes" id="UP001549164"/>
    </source>
</evidence>
<comment type="caution">
    <text evidence="1">The sequence shown here is derived from an EMBL/GenBank/DDBJ whole genome shotgun (WGS) entry which is preliminary data.</text>
</comment>
<name>A0ABV2IGV3_9HYPH</name>
<reference evidence="1 2" key="1">
    <citation type="submission" date="2024-06" db="EMBL/GenBank/DDBJ databases">
        <title>Genomic Encyclopedia of Type Strains, Phase IV (KMG-IV): sequencing the most valuable type-strain genomes for metagenomic binning, comparative biology and taxonomic classification.</title>
        <authorList>
            <person name="Goeker M."/>
        </authorList>
    </citation>
    <scope>NUCLEOTIDE SEQUENCE [LARGE SCALE GENOMIC DNA]</scope>
    <source>
        <strain evidence="1 2">DSM 28102</strain>
    </source>
</reference>
<dbReference type="EMBL" id="JBEPLY010000022">
    <property type="protein sequence ID" value="MET3602151.1"/>
    <property type="molecule type" value="Genomic_DNA"/>
</dbReference>
<keyword evidence="2" id="KW-1185">Reference proteome</keyword>
<gene>
    <name evidence="1" type="ORF">ABID12_004118</name>
</gene>
<feature type="non-terminal residue" evidence="1">
    <location>
        <position position="86"/>
    </location>
</feature>
<sequence>MATVQAHERELSGNVLQRFLQDVKLAKADGPDADLHRGTIASHQFVQDKKTQREQLTPQASLTPVANCDERCQHTHPASAIVGGFE</sequence>
<protein>
    <submittedName>
        <fullName evidence="1">Uncharacterized protein</fullName>
    </submittedName>
</protein>
<dbReference type="RefSeq" id="WP_354435905.1">
    <property type="nucleotide sequence ID" value="NZ_JBEPLY010000022.1"/>
</dbReference>
<dbReference type="Proteomes" id="UP001549164">
    <property type="component" value="Unassembled WGS sequence"/>
</dbReference>